<comment type="similarity">
    <text evidence="1">Belongs to the CWF19 family.</text>
</comment>
<dbReference type="PANTHER" id="PTHR12072">
    <property type="entry name" value="CWF19, CELL CYCLE CONTROL PROTEIN"/>
    <property type="match status" value="1"/>
</dbReference>
<dbReference type="Pfam" id="PF04677">
    <property type="entry name" value="CwfJ_C_1"/>
    <property type="match status" value="1"/>
</dbReference>
<evidence type="ECO:0000313" key="6">
    <source>
        <dbReference type="Proteomes" id="UP000290189"/>
    </source>
</evidence>
<dbReference type="GO" id="GO:0071014">
    <property type="term" value="C:post-mRNA release spliceosomal complex"/>
    <property type="evidence" value="ECO:0007669"/>
    <property type="project" value="TreeGrafter"/>
</dbReference>
<gene>
    <name evidence="5" type="ORF">PLBR_LOCUS6029</name>
</gene>
<name>A0A3P3YF98_PLABS</name>
<evidence type="ECO:0000256" key="1">
    <source>
        <dbReference type="ARBA" id="ARBA00006795"/>
    </source>
</evidence>
<dbReference type="AlphaFoldDB" id="A0A3P3YF98"/>
<reference evidence="5 6" key="1">
    <citation type="submission" date="2018-03" db="EMBL/GenBank/DDBJ databases">
        <authorList>
            <person name="Fogelqvist J."/>
        </authorList>
    </citation>
    <scope>NUCLEOTIDE SEQUENCE [LARGE SCALE GENOMIC DNA]</scope>
</reference>
<dbReference type="Pfam" id="PF04676">
    <property type="entry name" value="CwfJ_C_2"/>
    <property type="match status" value="1"/>
</dbReference>
<evidence type="ECO:0000259" key="3">
    <source>
        <dbReference type="Pfam" id="PF04676"/>
    </source>
</evidence>
<dbReference type="EMBL" id="OVEO01000010">
    <property type="protein sequence ID" value="SPQ98814.1"/>
    <property type="molecule type" value="Genomic_DNA"/>
</dbReference>
<dbReference type="PANTHER" id="PTHR12072:SF5">
    <property type="entry name" value="CWF19-LIKE PROTEIN 2"/>
    <property type="match status" value="1"/>
</dbReference>
<keyword evidence="5" id="KW-0496">Mitochondrion</keyword>
<feature type="domain" description="Cwf19-like C-terminal" evidence="4">
    <location>
        <begin position="266"/>
        <end position="382"/>
    </location>
</feature>
<feature type="region of interest" description="Disordered" evidence="2">
    <location>
        <begin position="1"/>
        <end position="144"/>
    </location>
</feature>
<dbReference type="Proteomes" id="UP000290189">
    <property type="component" value="Unassembled WGS sequence"/>
</dbReference>
<geneLocation type="mitochondrion" evidence="5"/>
<evidence type="ECO:0008006" key="7">
    <source>
        <dbReference type="Google" id="ProtNLM"/>
    </source>
</evidence>
<proteinExistence type="inferred from homology"/>
<dbReference type="InterPro" id="IPR036265">
    <property type="entry name" value="HIT-like_sf"/>
</dbReference>
<dbReference type="InterPro" id="IPR040194">
    <property type="entry name" value="Cwf19-like"/>
</dbReference>
<feature type="compositionally biased region" description="Basic and acidic residues" evidence="2">
    <location>
        <begin position="120"/>
        <end position="132"/>
    </location>
</feature>
<evidence type="ECO:0000259" key="4">
    <source>
        <dbReference type="Pfam" id="PF04677"/>
    </source>
</evidence>
<feature type="domain" description="Cwf19-like protein C-terminal" evidence="3">
    <location>
        <begin position="391"/>
        <end position="487"/>
    </location>
</feature>
<accession>A0A3P3YF98</accession>
<protein>
    <recommendedName>
        <fullName evidence="7">Cwf19-like C-terminal domain-containing protein</fullName>
    </recommendedName>
</protein>
<evidence type="ECO:0000256" key="2">
    <source>
        <dbReference type="SAM" id="MobiDB-lite"/>
    </source>
</evidence>
<dbReference type="InterPro" id="IPR006768">
    <property type="entry name" value="Cwf19-like_C_dom-1"/>
</dbReference>
<dbReference type="InterPro" id="IPR006767">
    <property type="entry name" value="Cwf19-like_C_dom-2"/>
</dbReference>
<organism evidence="5 6">
    <name type="scientific">Plasmodiophora brassicae</name>
    <name type="common">Clubroot disease agent</name>
    <dbReference type="NCBI Taxonomy" id="37360"/>
    <lineage>
        <taxon>Eukaryota</taxon>
        <taxon>Sar</taxon>
        <taxon>Rhizaria</taxon>
        <taxon>Endomyxa</taxon>
        <taxon>Phytomyxea</taxon>
        <taxon>Plasmodiophorida</taxon>
        <taxon>Plasmodiophoridae</taxon>
        <taxon>Plasmodiophora</taxon>
    </lineage>
</organism>
<evidence type="ECO:0000313" key="5">
    <source>
        <dbReference type="EMBL" id="SPQ98814.1"/>
    </source>
</evidence>
<feature type="compositionally biased region" description="Polar residues" evidence="2">
    <location>
        <begin position="133"/>
        <end position="142"/>
    </location>
</feature>
<sequence>MLSGIRIGKKAATASAPSPPDPPQQREQWMTGAFDRPATAGKRAADAPEPESAPRMKRPVDLSAAGVRPTKVVGDGGASWRRRMERRARERDSAASSDMSSHPLSINQGAVPAAPVRSRRSPERDPRRHDRAASSQRPSETTVDVDLNQLAAKAMRAKIAGNMAEHDRLQAEIDAARSRPRVEIVPDLDTRDRPTNLPARDADGIKAMVQEERMQSYADYQMQSAMAVVRDRRYAASTDDQFDAADESRFVSKDGKAKGRKPLNQRQPNENCWYCLGGPRFQHHLVVRVGKYCHIEVPSGPPLGLGHCLIVPNEHTASSTSMNDSVFAELQAIKDRLVTMFASESLGVVFLETSLPNSKRHCMIDCITLVRELYDEAPIYFKKALLESDEEWSSHKKVILTSRSRGIRSAIPGGFPYFHVEFGDDRSGFAHVIEDESKFSKDFGREIVCGLLEEPASIVLRAKNEPRELQSRRVDQLKEMLQPYDWTTNQTD</sequence>
<dbReference type="SUPFAM" id="SSF54197">
    <property type="entry name" value="HIT-like"/>
    <property type="match status" value="1"/>
</dbReference>
<dbReference type="GO" id="GO:0000398">
    <property type="term" value="P:mRNA splicing, via spliceosome"/>
    <property type="evidence" value="ECO:0007669"/>
    <property type="project" value="TreeGrafter"/>
</dbReference>